<evidence type="ECO:0008006" key="4">
    <source>
        <dbReference type="Google" id="ProtNLM"/>
    </source>
</evidence>
<feature type="transmembrane region" description="Helical" evidence="1">
    <location>
        <begin position="50"/>
        <end position="73"/>
    </location>
</feature>
<dbReference type="Proteomes" id="UP001445472">
    <property type="component" value="Unassembled WGS sequence"/>
</dbReference>
<comment type="caution">
    <text evidence="2">The sequence shown here is derived from an EMBL/GenBank/DDBJ whole genome shotgun (WGS) entry which is preliminary data.</text>
</comment>
<protein>
    <recommendedName>
        <fullName evidence="4">DUF4190 domain-containing protein</fullName>
    </recommendedName>
</protein>
<proteinExistence type="predicted"/>
<name>A0ABV1USY1_9ACTN</name>
<keyword evidence="3" id="KW-1185">Reference proteome</keyword>
<gene>
    <name evidence="2" type="ORF">ABT276_11005</name>
</gene>
<keyword evidence="1" id="KW-0472">Membrane</keyword>
<sequence>MTDASSDVYIGLVLLLSIAGLVVTPWLAVRGVVLLARRGDKRTRRTTTKGAALVAWACAVGVYAWGVLHLLFLDESSQALACRERLKAEQATYVDGYEYSFIPLRFMCRVTTGQTYEAVVPGYVNPATGIFAVTAAALTFAARSHNQHEETNK</sequence>
<evidence type="ECO:0000256" key="1">
    <source>
        <dbReference type="SAM" id="Phobius"/>
    </source>
</evidence>
<dbReference type="EMBL" id="JBEPBX010000007">
    <property type="protein sequence ID" value="MER6613896.1"/>
    <property type="molecule type" value="Genomic_DNA"/>
</dbReference>
<feature type="transmembrane region" description="Helical" evidence="1">
    <location>
        <begin position="6"/>
        <end position="29"/>
    </location>
</feature>
<keyword evidence="1" id="KW-1133">Transmembrane helix</keyword>
<accession>A0ABV1USY1</accession>
<organism evidence="2 3">
    <name type="scientific">Streptomyces xantholiticus</name>
    <dbReference type="NCBI Taxonomy" id="68285"/>
    <lineage>
        <taxon>Bacteria</taxon>
        <taxon>Bacillati</taxon>
        <taxon>Actinomycetota</taxon>
        <taxon>Actinomycetes</taxon>
        <taxon>Kitasatosporales</taxon>
        <taxon>Streptomycetaceae</taxon>
        <taxon>Streptomyces</taxon>
    </lineage>
</organism>
<evidence type="ECO:0000313" key="2">
    <source>
        <dbReference type="EMBL" id="MER6613896.1"/>
    </source>
</evidence>
<dbReference type="RefSeq" id="WP_351975844.1">
    <property type="nucleotide sequence ID" value="NZ_JBEPBX010000007.1"/>
</dbReference>
<evidence type="ECO:0000313" key="3">
    <source>
        <dbReference type="Proteomes" id="UP001445472"/>
    </source>
</evidence>
<keyword evidence="1" id="KW-0812">Transmembrane</keyword>
<reference evidence="2 3" key="1">
    <citation type="submission" date="2024-06" db="EMBL/GenBank/DDBJ databases">
        <title>The Natural Products Discovery Center: Release of the First 8490 Sequenced Strains for Exploring Actinobacteria Biosynthetic Diversity.</title>
        <authorList>
            <person name="Kalkreuter E."/>
            <person name="Kautsar S.A."/>
            <person name="Yang D."/>
            <person name="Bader C.D."/>
            <person name="Teijaro C.N."/>
            <person name="Fluegel L."/>
            <person name="Davis C.M."/>
            <person name="Simpson J.R."/>
            <person name="Lauterbach L."/>
            <person name="Steele A.D."/>
            <person name="Gui C."/>
            <person name="Meng S."/>
            <person name="Li G."/>
            <person name="Viehrig K."/>
            <person name="Ye F."/>
            <person name="Su P."/>
            <person name="Kiefer A.F."/>
            <person name="Nichols A."/>
            <person name="Cepeda A.J."/>
            <person name="Yan W."/>
            <person name="Fan B."/>
            <person name="Jiang Y."/>
            <person name="Adhikari A."/>
            <person name="Zheng C.-J."/>
            <person name="Schuster L."/>
            <person name="Cowan T.M."/>
            <person name="Smanski M.J."/>
            <person name="Chevrette M.G."/>
            <person name="De Carvalho L.P.S."/>
            <person name="Shen B."/>
        </authorList>
    </citation>
    <scope>NUCLEOTIDE SEQUENCE [LARGE SCALE GENOMIC DNA]</scope>
    <source>
        <strain evidence="2 3">NPDC000837</strain>
    </source>
</reference>